<reference evidence="3" key="2">
    <citation type="submission" date="2021-08" db="EMBL/GenBank/DDBJ databases">
        <authorList>
            <person name="Tani A."/>
            <person name="Ola A."/>
            <person name="Ogura Y."/>
            <person name="Katsura K."/>
            <person name="Hayashi T."/>
        </authorList>
    </citation>
    <scope>NUCLEOTIDE SEQUENCE</scope>
    <source>
        <strain evidence="3">DSM 17168</strain>
    </source>
</reference>
<dbReference type="Pfam" id="PF02517">
    <property type="entry name" value="Rce1-like"/>
    <property type="match status" value="1"/>
</dbReference>
<gene>
    <name evidence="3" type="ORF">GMJLKIPL_2610</name>
</gene>
<dbReference type="PANTHER" id="PTHR43592:SF15">
    <property type="entry name" value="CAAX AMINO TERMINAL PROTEASE FAMILY PROTEIN"/>
    <property type="match status" value="1"/>
</dbReference>
<evidence type="ECO:0000313" key="4">
    <source>
        <dbReference type="Proteomes" id="UP001055153"/>
    </source>
</evidence>
<dbReference type="Proteomes" id="UP001055153">
    <property type="component" value="Unassembled WGS sequence"/>
</dbReference>
<dbReference type="InterPro" id="IPR003675">
    <property type="entry name" value="Rce1/LyrA-like_dom"/>
</dbReference>
<name>A0ABQ4SFY0_9HYPH</name>
<comment type="caution">
    <text evidence="3">The sequence shown here is derived from an EMBL/GenBank/DDBJ whole genome shotgun (WGS) entry which is preliminary data.</text>
</comment>
<sequence length="248" mass="26199">MSGVPHPSPARRALRIVALGLRPPLFLLAAGLAAFALVAGSARLLQMRGATLWGFPFAGFDETERYGLAFAVVPLPILAALVVWRARRRYGRDWTRALGFVAPPPGAALPLALLLWPVLQLAWISLLAILSGRSPASAFQLPYWLHGGSLAVWLAWLVVLAPAAEELVFRGDLFARARGVLGAGATVGLSAGLFALSHGWASLAQPLGVLPLGLALGLVRVRTGSLWACMALHAVNNAALVLVMFARS</sequence>
<dbReference type="PANTHER" id="PTHR43592">
    <property type="entry name" value="CAAX AMINO TERMINAL PROTEASE"/>
    <property type="match status" value="1"/>
</dbReference>
<feature type="transmembrane region" description="Helical" evidence="1">
    <location>
        <begin position="107"/>
        <end position="130"/>
    </location>
</feature>
<feature type="transmembrane region" description="Helical" evidence="1">
    <location>
        <begin position="150"/>
        <end position="168"/>
    </location>
</feature>
<evidence type="ECO:0000313" key="3">
    <source>
        <dbReference type="EMBL" id="GJE00684.1"/>
    </source>
</evidence>
<dbReference type="RefSeq" id="WP_290365718.1">
    <property type="nucleotide sequence ID" value="NZ_JAUFPY010000001.1"/>
</dbReference>
<feature type="transmembrane region" description="Helical" evidence="1">
    <location>
        <begin position="66"/>
        <end position="86"/>
    </location>
</feature>
<protein>
    <recommendedName>
        <fullName evidence="2">CAAX prenyl protease 2/Lysostaphin resistance protein A-like domain-containing protein</fullName>
    </recommendedName>
</protein>
<dbReference type="EMBL" id="BPQQ01000031">
    <property type="protein sequence ID" value="GJE00684.1"/>
    <property type="molecule type" value="Genomic_DNA"/>
</dbReference>
<proteinExistence type="predicted"/>
<feature type="domain" description="CAAX prenyl protease 2/Lysostaphin resistance protein A-like" evidence="2">
    <location>
        <begin position="150"/>
        <end position="238"/>
    </location>
</feature>
<feature type="transmembrane region" description="Helical" evidence="1">
    <location>
        <begin position="224"/>
        <end position="246"/>
    </location>
</feature>
<evidence type="ECO:0000256" key="1">
    <source>
        <dbReference type="SAM" id="Phobius"/>
    </source>
</evidence>
<evidence type="ECO:0000259" key="2">
    <source>
        <dbReference type="Pfam" id="PF02517"/>
    </source>
</evidence>
<keyword evidence="1" id="KW-0472">Membrane</keyword>
<keyword evidence="1" id="KW-0812">Transmembrane</keyword>
<organism evidence="3 4">
    <name type="scientific">Methylobacterium isbiliense</name>
    <dbReference type="NCBI Taxonomy" id="315478"/>
    <lineage>
        <taxon>Bacteria</taxon>
        <taxon>Pseudomonadati</taxon>
        <taxon>Pseudomonadota</taxon>
        <taxon>Alphaproteobacteria</taxon>
        <taxon>Hyphomicrobiales</taxon>
        <taxon>Methylobacteriaceae</taxon>
        <taxon>Methylobacterium</taxon>
    </lineage>
</organism>
<feature type="transmembrane region" description="Helical" evidence="1">
    <location>
        <begin position="180"/>
        <end position="204"/>
    </location>
</feature>
<keyword evidence="4" id="KW-1185">Reference proteome</keyword>
<reference evidence="3" key="1">
    <citation type="journal article" date="2021" name="Front. Microbiol.">
        <title>Comprehensive Comparative Genomics and Phenotyping of Methylobacterium Species.</title>
        <authorList>
            <person name="Alessa O."/>
            <person name="Ogura Y."/>
            <person name="Fujitani Y."/>
            <person name="Takami H."/>
            <person name="Hayashi T."/>
            <person name="Sahin N."/>
            <person name="Tani A."/>
        </authorList>
    </citation>
    <scope>NUCLEOTIDE SEQUENCE</scope>
    <source>
        <strain evidence="3">DSM 17168</strain>
    </source>
</reference>
<accession>A0ABQ4SFY0</accession>
<keyword evidence="1" id="KW-1133">Transmembrane helix</keyword>